<dbReference type="GO" id="GO:0015833">
    <property type="term" value="P:peptide transport"/>
    <property type="evidence" value="ECO:0007669"/>
    <property type="project" value="InterPro"/>
</dbReference>
<dbReference type="GO" id="GO:0005524">
    <property type="term" value="F:ATP binding"/>
    <property type="evidence" value="ECO:0007669"/>
    <property type="project" value="UniProtKB-KW"/>
</dbReference>
<protein>
    <submittedName>
        <fullName evidence="6">ATP-binding cassette domain-containing protein</fullName>
    </submittedName>
</protein>
<dbReference type="InterPro" id="IPR013563">
    <property type="entry name" value="Oligopep_ABC_C"/>
</dbReference>
<evidence type="ECO:0000259" key="5">
    <source>
        <dbReference type="PROSITE" id="PS50893"/>
    </source>
</evidence>
<comment type="caution">
    <text evidence="6">The sequence shown here is derived from an EMBL/GenBank/DDBJ whole genome shotgun (WGS) entry which is preliminary data.</text>
</comment>
<dbReference type="GO" id="GO:0055085">
    <property type="term" value="P:transmembrane transport"/>
    <property type="evidence" value="ECO:0007669"/>
    <property type="project" value="UniProtKB-ARBA"/>
</dbReference>
<dbReference type="Pfam" id="PF00005">
    <property type="entry name" value="ABC_tran"/>
    <property type="match status" value="1"/>
</dbReference>
<dbReference type="AlphaFoldDB" id="A0A9X1XEE1"/>
<comment type="similarity">
    <text evidence="1">Belongs to the ABC transporter superfamily.</text>
</comment>
<dbReference type="InterPro" id="IPR017871">
    <property type="entry name" value="ABC_transporter-like_CS"/>
</dbReference>
<dbReference type="InterPro" id="IPR050319">
    <property type="entry name" value="ABC_transp_ATP-bind"/>
</dbReference>
<keyword evidence="4 6" id="KW-0067">ATP-binding</keyword>
<keyword evidence="2" id="KW-0813">Transport</keyword>
<reference evidence="6" key="1">
    <citation type="submission" date="2021-09" db="EMBL/GenBank/DDBJ databases">
        <title>Genome analysis of Fictibacillus sp. KIGAM418 isolated from marine sediment.</title>
        <authorList>
            <person name="Seo M.-J."/>
            <person name="Cho E.-S."/>
            <person name="Hwang C.Y."/>
        </authorList>
    </citation>
    <scope>NUCLEOTIDE SEQUENCE</scope>
    <source>
        <strain evidence="6">KIGAM418</strain>
    </source>
</reference>
<dbReference type="FunFam" id="3.40.50.300:FF:000016">
    <property type="entry name" value="Oligopeptide ABC transporter ATP-binding component"/>
    <property type="match status" value="1"/>
</dbReference>
<dbReference type="InterPro" id="IPR003593">
    <property type="entry name" value="AAA+_ATPase"/>
</dbReference>
<dbReference type="GO" id="GO:0016887">
    <property type="term" value="F:ATP hydrolysis activity"/>
    <property type="evidence" value="ECO:0007669"/>
    <property type="project" value="InterPro"/>
</dbReference>
<dbReference type="PANTHER" id="PTHR43776">
    <property type="entry name" value="TRANSPORT ATP-BINDING PROTEIN"/>
    <property type="match status" value="1"/>
</dbReference>
<dbReference type="SMART" id="SM00382">
    <property type="entry name" value="AAA"/>
    <property type="match status" value="1"/>
</dbReference>
<dbReference type="RefSeq" id="WP_248254161.1">
    <property type="nucleotide sequence ID" value="NZ_JAIWJX010000002.1"/>
</dbReference>
<evidence type="ECO:0000256" key="3">
    <source>
        <dbReference type="ARBA" id="ARBA00022741"/>
    </source>
</evidence>
<evidence type="ECO:0000256" key="4">
    <source>
        <dbReference type="ARBA" id="ARBA00022840"/>
    </source>
</evidence>
<feature type="domain" description="ABC transporter" evidence="5">
    <location>
        <begin position="5"/>
        <end position="249"/>
    </location>
</feature>
<dbReference type="Gene3D" id="3.40.50.300">
    <property type="entry name" value="P-loop containing nucleotide triphosphate hydrolases"/>
    <property type="match status" value="1"/>
</dbReference>
<keyword evidence="3" id="KW-0547">Nucleotide-binding</keyword>
<gene>
    <name evidence="6" type="ORF">LCY76_20385</name>
</gene>
<dbReference type="InterPro" id="IPR003439">
    <property type="entry name" value="ABC_transporter-like_ATP-bd"/>
</dbReference>
<dbReference type="Proteomes" id="UP001139011">
    <property type="component" value="Unassembled WGS sequence"/>
</dbReference>
<dbReference type="EMBL" id="JAIWJX010000002">
    <property type="protein sequence ID" value="MCK6258933.1"/>
    <property type="molecule type" value="Genomic_DNA"/>
</dbReference>
<proteinExistence type="inferred from homology"/>
<evidence type="ECO:0000313" key="6">
    <source>
        <dbReference type="EMBL" id="MCK6258933.1"/>
    </source>
</evidence>
<evidence type="ECO:0000256" key="2">
    <source>
        <dbReference type="ARBA" id="ARBA00022448"/>
    </source>
</evidence>
<organism evidence="6 7">
    <name type="scientific">Fictibacillus marinisediminis</name>
    <dbReference type="NCBI Taxonomy" id="2878389"/>
    <lineage>
        <taxon>Bacteria</taxon>
        <taxon>Bacillati</taxon>
        <taxon>Bacillota</taxon>
        <taxon>Bacilli</taxon>
        <taxon>Bacillales</taxon>
        <taxon>Fictibacillaceae</taxon>
        <taxon>Fictibacillus</taxon>
    </lineage>
</organism>
<dbReference type="PANTHER" id="PTHR43776:SF7">
    <property type="entry name" value="D,D-DIPEPTIDE TRANSPORT ATP-BINDING PROTEIN DDPF-RELATED"/>
    <property type="match status" value="1"/>
</dbReference>
<dbReference type="NCBIfam" id="TIGR01727">
    <property type="entry name" value="oligo_HPY"/>
    <property type="match status" value="1"/>
</dbReference>
<sequence>MSTLIQFEKVEKSFSKGKHVIQAVSDANLRVEKGSVLGLVGESGSGKSTLGKMLIGLEVPSDGIIHYQGNPLWKKNKFRRPRPGEIQTVFQDPQSSLDPRMRVKDIILEPLLALDSKQRKEKGERLRLISLMKRVGLKAEQLDRYPHEFSGGQRQRIAIARALITDPSFIVLDEPTSALDVSVQAQVLNLLKELKRERHLTYLFISHNMSVIRYMCDQIAVMYKGRIVELGPSAELFERPRHPYTKILLSSLPSIFESEDAEKLSFAQPAEVKAGNEACVFYDRCPFRMEVCLKAPPFENKTEEHGFACHLQE</sequence>
<dbReference type="CDD" id="cd03257">
    <property type="entry name" value="ABC_NikE_OppD_transporters"/>
    <property type="match status" value="1"/>
</dbReference>
<accession>A0A9X1XEE1</accession>
<dbReference type="Pfam" id="PF08352">
    <property type="entry name" value="oligo_HPY"/>
    <property type="match status" value="1"/>
</dbReference>
<evidence type="ECO:0000256" key="1">
    <source>
        <dbReference type="ARBA" id="ARBA00005417"/>
    </source>
</evidence>
<name>A0A9X1XEE1_9BACL</name>
<keyword evidence="7" id="KW-1185">Reference proteome</keyword>
<evidence type="ECO:0000313" key="7">
    <source>
        <dbReference type="Proteomes" id="UP001139011"/>
    </source>
</evidence>
<dbReference type="PROSITE" id="PS00211">
    <property type="entry name" value="ABC_TRANSPORTER_1"/>
    <property type="match status" value="1"/>
</dbReference>
<dbReference type="PROSITE" id="PS50893">
    <property type="entry name" value="ABC_TRANSPORTER_2"/>
    <property type="match status" value="1"/>
</dbReference>
<dbReference type="InterPro" id="IPR027417">
    <property type="entry name" value="P-loop_NTPase"/>
</dbReference>
<dbReference type="SUPFAM" id="SSF52540">
    <property type="entry name" value="P-loop containing nucleoside triphosphate hydrolases"/>
    <property type="match status" value="1"/>
</dbReference>